<proteinExistence type="predicted"/>
<evidence type="ECO:0000313" key="11">
    <source>
        <dbReference type="EMBL" id="KAL2526738.1"/>
    </source>
</evidence>
<evidence type="ECO:0000256" key="7">
    <source>
        <dbReference type="ARBA" id="ARBA00022918"/>
    </source>
</evidence>
<comment type="caution">
    <text evidence="11">The sequence shown here is derived from an EMBL/GenBank/DDBJ whole genome shotgun (WGS) entry which is preliminary data.</text>
</comment>
<keyword evidence="7" id="KW-0695">RNA-directed DNA polymerase</keyword>
<dbReference type="PANTHER" id="PTHR42648:SF11">
    <property type="entry name" value="TRANSPOSON TY4-P GAG-POL POLYPROTEIN"/>
    <property type="match status" value="1"/>
</dbReference>
<dbReference type="AlphaFoldDB" id="A0ABD1UNU9"/>
<sequence>MDSGKDLESNLSDFSKIVKSLAHNDKKFDDEDLAVILLNSFPDSYRDVRNAIKYARDVLTQAIVIDALRSKDLEVKKESRGNTRKERHFKKDCYELKRKSKQQQNEDQNVAGVGDALDGLHVMTVSDGEIDPFVPNLKRNLVSLGVLEDEGCMFKSDFGTLKILKDSLVVMKGPKRNGLYYLQGEALHVKDLGLVSINTDRLDLWHRRMGHIGNKGLKYLSDQNLLGKDSVAPLSFCETCVLGKSHRVSFDIGQHSTKRPLDYIHADLWGPEKTP</sequence>
<dbReference type="GO" id="GO:0004519">
    <property type="term" value="F:endonuclease activity"/>
    <property type="evidence" value="ECO:0007669"/>
    <property type="project" value="UniProtKB-KW"/>
</dbReference>
<keyword evidence="1" id="KW-0540">Nuclease</keyword>
<dbReference type="Pfam" id="PF13976">
    <property type="entry name" value="gag_pre-integrs"/>
    <property type="match status" value="1"/>
</dbReference>
<evidence type="ECO:0000256" key="4">
    <source>
        <dbReference type="ARBA" id="ARBA00022801"/>
    </source>
</evidence>
<dbReference type="GO" id="GO:0003887">
    <property type="term" value="F:DNA-directed DNA polymerase activity"/>
    <property type="evidence" value="ECO:0007669"/>
    <property type="project" value="UniProtKB-KW"/>
</dbReference>
<evidence type="ECO:0000256" key="9">
    <source>
        <dbReference type="ARBA" id="ARBA00023172"/>
    </source>
</evidence>
<keyword evidence="3" id="KW-0255">Endonuclease</keyword>
<evidence type="ECO:0000256" key="5">
    <source>
        <dbReference type="ARBA" id="ARBA00022842"/>
    </source>
</evidence>
<dbReference type="GO" id="GO:0015074">
    <property type="term" value="P:DNA integration"/>
    <property type="evidence" value="ECO:0007669"/>
    <property type="project" value="UniProtKB-KW"/>
</dbReference>
<dbReference type="GO" id="GO:0016787">
    <property type="term" value="F:hydrolase activity"/>
    <property type="evidence" value="ECO:0007669"/>
    <property type="project" value="UniProtKB-KW"/>
</dbReference>
<keyword evidence="2" id="KW-0479">Metal-binding</keyword>
<accession>A0ABD1UNU9</accession>
<feature type="domain" description="GAG-pre-integrase" evidence="10">
    <location>
        <begin position="178"/>
        <end position="245"/>
    </location>
</feature>
<dbReference type="PANTHER" id="PTHR42648">
    <property type="entry name" value="TRANSPOSASE, PUTATIVE-RELATED"/>
    <property type="match status" value="1"/>
</dbReference>
<keyword evidence="5" id="KW-0460">Magnesium</keyword>
<dbReference type="InterPro" id="IPR039537">
    <property type="entry name" value="Retrotran_Ty1/copia-like"/>
</dbReference>
<reference evidence="12" key="1">
    <citation type="submission" date="2024-07" db="EMBL/GenBank/DDBJ databases">
        <title>Two chromosome-level genome assemblies of Korean endemic species Abeliophyllum distichum and Forsythia ovata (Oleaceae).</title>
        <authorList>
            <person name="Jang H."/>
        </authorList>
    </citation>
    <scope>NUCLEOTIDE SEQUENCE [LARGE SCALE GENOMIC DNA]</scope>
</reference>
<evidence type="ECO:0000256" key="3">
    <source>
        <dbReference type="ARBA" id="ARBA00022759"/>
    </source>
</evidence>
<protein>
    <submittedName>
        <fullName evidence="11">Retrovirus-related Pol polyprotein from transposon TNT 1-94</fullName>
    </submittedName>
</protein>
<dbReference type="InterPro" id="IPR025724">
    <property type="entry name" value="GAG-pre-integrase_dom"/>
</dbReference>
<organism evidence="11 12">
    <name type="scientific">Abeliophyllum distichum</name>
    <dbReference type="NCBI Taxonomy" id="126358"/>
    <lineage>
        <taxon>Eukaryota</taxon>
        <taxon>Viridiplantae</taxon>
        <taxon>Streptophyta</taxon>
        <taxon>Embryophyta</taxon>
        <taxon>Tracheophyta</taxon>
        <taxon>Spermatophyta</taxon>
        <taxon>Magnoliopsida</taxon>
        <taxon>eudicotyledons</taxon>
        <taxon>Gunneridae</taxon>
        <taxon>Pentapetalae</taxon>
        <taxon>asterids</taxon>
        <taxon>lamiids</taxon>
        <taxon>Lamiales</taxon>
        <taxon>Oleaceae</taxon>
        <taxon>Forsythieae</taxon>
        <taxon>Abeliophyllum</taxon>
    </lineage>
</organism>
<dbReference type="GO" id="GO:0003964">
    <property type="term" value="F:RNA-directed DNA polymerase activity"/>
    <property type="evidence" value="ECO:0007669"/>
    <property type="project" value="UniProtKB-KW"/>
</dbReference>
<gene>
    <name evidence="11" type="ORF">Adt_11792</name>
</gene>
<keyword evidence="8" id="KW-0808">Transferase</keyword>
<evidence type="ECO:0000256" key="2">
    <source>
        <dbReference type="ARBA" id="ARBA00022723"/>
    </source>
</evidence>
<dbReference type="GO" id="GO:0046872">
    <property type="term" value="F:metal ion binding"/>
    <property type="evidence" value="ECO:0007669"/>
    <property type="project" value="UniProtKB-KW"/>
</dbReference>
<dbReference type="EMBL" id="JBFOLK010000003">
    <property type="protein sequence ID" value="KAL2526738.1"/>
    <property type="molecule type" value="Genomic_DNA"/>
</dbReference>
<dbReference type="Pfam" id="PF14223">
    <property type="entry name" value="Retrotran_gag_2"/>
    <property type="match status" value="1"/>
</dbReference>
<name>A0ABD1UNU9_9LAMI</name>
<dbReference type="Proteomes" id="UP001604336">
    <property type="component" value="Unassembled WGS sequence"/>
</dbReference>
<evidence type="ECO:0000259" key="10">
    <source>
        <dbReference type="Pfam" id="PF13976"/>
    </source>
</evidence>
<evidence type="ECO:0000256" key="6">
    <source>
        <dbReference type="ARBA" id="ARBA00022908"/>
    </source>
</evidence>
<keyword evidence="8" id="KW-0548">Nucleotidyltransferase</keyword>
<dbReference type="GO" id="GO:0006310">
    <property type="term" value="P:DNA recombination"/>
    <property type="evidence" value="ECO:0007669"/>
    <property type="project" value="UniProtKB-KW"/>
</dbReference>
<keyword evidence="8" id="KW-0239">DNA-directed DNA polymerase</keyword>
<evidence type="ECO:0000313" key="12">
    <source>
        <dbReference type="Proteomes" id="UP001604336"/>
    </source>
</evidence>
<evidence type="ECO:0000256" key="8">
    <source>
        <dbReference type="ARBA" id="ARBA00022932"/>
    </source>
</evidence>
<evidence type="ECO:0000256" key="1">
    <source>
        <dbReference type="ARBA" id="ARBA00022722"/>
    </source>
</evidence>
<keyword evidence="12" id="KW-1185">Reference proteome</keyword>
<keyword evidence="9" id="KW-0233">DNA recombination</keyword>
<keyword evidence="4" id="KW-0378">Hydrolase</keyword>
<keyword evidence="6" id="KW-0229">DNA integration</keyword>